<dbReference type="AlphaFoldDB" id="A0A1H8ST56"/>
<dbReference type="EMBL" id="FOEG01000003">
    <property type="protein sequence ID" value="SEO81676.1"/>
    <property type="molecule type" value="Genomic_DNA"/>
</dbReference>
<evidence type="ECO:0000256" key="1">
    <source>
        <dbReference type="ARBA" id="ARBA00004370"/>
    </source>
</evidence>
<evidence type="ECO:0000256" key="9">
    <source>
        <dbReference type="SAM" id="Phobius"/>
    </source>
</evidence>
<keyword evidence="4 9" id="KW-1133">Transmembrane helix</keyword>
<feature type="domain" description="Phospholipid/glycerol acyltransferase" evidence="10">
    <location>
        <begin position="74"/>
        <end position="186"/>
    </location>
</feature>
<protein>
    <submittedName>
        <fullName evidence="11">1-acyl-sn-glycerol-3-phosphate acyltransferase</fullName>
    </submittedName>
</protein>
<dbReference type="SMART" id="SM00563">
    <property type="entry name" value="PlsC"/>
    <property type="match status" value="1"/>
</dbReference>
<evidence type="ECO:0000313" key="12">
    <source>
        <dbReference type="Proteomes" id="UP000199657"/>
    </source>
</evidence>
<dbReference type="Proteomes" id="UP000199657">
    <property type="component" value="Unassembled WGS sequence"/>
</dbReference>
<dbReference type="GO" id="GO:0016746">
    <property type="term" value="F:acyltransferase activity"/>
    <property type="evidence" value="ECO:0007669"/>
    <property type="project" value="UniProtKB-KW"/>
</dbReference>
<evidence type="ECO:0000256" key="8">
    <source>
        <dbReference type="SAM" id="MobiDB-lite"/>
    </source>
</evidence>
<evidence type="ECO:0000256" key="5">
    <source>
        <dbReference type="ARBA" id="ARBA00023098"/>
    </source>
</evidence>
<keyword evidence="6 9" id="KW-0472">Membrane</keyword>
<evidence type="ECO:0000256" key="2">
    <source>
        <dbReference type="ARBA" id="ARBA00022679"/>
    </source>
</evidence>
<dbReference type="Pfam" id="PF01553">
    <property type="entry name" value="Acyltransferase"/>
    <property type="match status" value="1"/>
</dbReference>
<dbReference type="OrthoDB" id="319710at2"/>
<keyword evidence="2 11" id="KW-0808">Transferase</keyword>
<keyword evidence="7 11" id="KW-0012">Acyltransferase</keyword>
<gene>
    <name evidence="11" type="ORF">SAMN04488052_103174</name>
</gene>
<reference evidence="11 12" key="1">
    <citation type="submission" date="2016-10" db="EMBL/GenBank/DDBJ databases">
        <authorList>
            <person name="de Groot N.N."/>
        </authorList>
    </citation>
    <scope>NUCLEOTIDE SEQUENCE [LARGE SCALE GENOMIC DNA]</scope>
    <source>
        <strain evidence="11 12">CGMCC 1.6291</strain>
    </source>
</reference>
<proteinExistence type="predicted"/>
<evidence type="ECO:0000256" key="7">
    <source>
        <dbReference type="ARBA" id="ARBA00023315"/>
    </source>
</evidence>
<organism evidence="11 12">
    <name type="scientific">Aquisalimonas asiatica</name>
    <dbReference type="NCBI Taxonomy" id="406100"/>
    <lineage>
        <taxon>Bacteria</taxon>
        <taxon>Pseudomonadati</taxon>
        <taxon>Pseudomonadota</taxon>
        <taxon>Gammaproteobacteria</taxon>
        <taxon>Chromatiales</taxon>
        <taxon>Ectothiorhodospiraceae</taxon>
        <taxon>Aquisalimonas</taxon>
    </lineage>
</organism>
<dbReference type="RefSeq" id="WP_091642400.1">
    <property type="nucleotide sequence ID" value="NZ_FOEG01000003.1"/>
</dbReference>
<keyword evidence="5" id="KW-0443">Lipid metabolism</keyword>
<feature type="region of interest" description="Disordered" evidence="8">
    <location>
        <begin position="253"/>
        <end position="278"/>
    </location>
</feature>
<sequence>MRTLRRFVRIPLLFVHVVVGVVVILAATGWDRLRRRSLHQGLARRMQVFWCWSICRLLGVRIHVHGVPAVDPPALFVSNHLSWLDILVISTQWPVSFLSKSEVRAWPGIGAVATALGTLYIERGARNASGQANAVMAQRLSEGYRVIFFPEGTTSGGSELLPFRPRLYQAALDAGAPVQPLALCYLNRDGALSDAAPFVNNDPLLRHVIRLAGEPRTDCRINVCSAIDVEGRRRSELSALSRAAMANALGLQDAAGTGNGRASREARAEAPESATEAR</sequence>
<dbReference type="PANTHER" id="PTHR23063">
    <property type="entry name" value="PHOSPHOLIPID ACYLTRANSFERASE"/>
    <property type="match status" value="1"/>
</dbReference>
<accession>A0A1H8ST56</accession>
<evidence type="ECO:0000259" key="10">
    <source>
        <dbReference type="SMART" id="SM00563"/>
    </source>
</evidence>
<evidence type="ECO:0000313" key="11">
    <source>
        <dbReference type="EMBL" id="SEO81676.1"/>
    </source>
</evidence>
<keyword evidence="3 9" id="KW-0812">Transmembrane</keyword>
<evidence type="ECO:0000256" key="6">
    <source>
        <dbReference type="ARBA" id="ARBA00023136"/>
    </source>
</evidence>
<dbReference type="InterPro" id="IPR002123">
    <property type="entry name" value="Plipid/glycerol_acylTrfase"/>
</dbReference>
<evidence type="ECO:0000256" key="3">
    <source>
        <dbReference type="ARBA" id="ARBA00022692"/>
    </source>
</evidence>
<dbReference type="SUPFAM" id="SSF69593">
    <property type="entry name" value="Glycerol-3-phosphate (1)-acyltransferase"/>
    <property type="match status" value="1"/>
</dbReference>
<dbReference type="GO" id="GO:0016020">
    <property type="term" value="C:membrane"/>
    <property type="evidence" value="ECO:0007669"/>
    <property type="project" value="UniProtKB-SubCell"/>
</dbReference>
<dbReference type="STRING" id="406100.SAMN04488052_103174"/>
<keyword evidence="12" id="KW-1185">Reference proteome</keyword>
<dbReference type="GO" id="GO:0006629">
    <property type="term" value="P:lipid metabolic process"/>
    <property type="evidence" value="ECO:0007669"/>
    <property type="project" value="UniProtKB-KW"/>
</dbReference>
<comment type="subcellular location">
    <subcellularLocation>
        <location evidence="1">Membrane</location>
    </subcellularLocation>
</comment>
<evidence type="ECO:0000256" key="4">
    <source>
        <dbReference type="ARBA" id="ARBA00022989"/>
    </source>
</evidence>
<feature type="compositionally biased region" description="Basic and acidic residues" evidence="8">
    <location>
        <begin position="262"/>
        <end position="278"/>
    </location>
</feature>
<name>A0A1H8ST56_9GAMM</name>
<dbReference type="PANTHER" id="PTHR23063:SF52">
    <property type="entry name" value="LYSOPHOSPHATIDYLCHOLINE ACYLTRANSFERASE"/>
    <property type="match status" value="1"/>
</dbReference>
<feature type="transmembrane region" description="Helical" evidence="9">
    <location>
        <begin position="12"/>
        <end position="30"/>
    </location>
</feature>
<dbReference type="CDD" id="cd07989">
    <property type="entry name" value="LPLAT_AGPAT-like"/>
    <property type="match status" value="1"/>
</dbReference>